<protein>
    <submittedName>
        <fullName evidence="2">Uncharacterized protein</fullName>
    </submittedName>
</protein>
<reference evidence="2 3" key="1">
    <citation type="journal article" date="2020" name="Front. Microbiol.">
        <title>Single-cell genomics of novel Actinobacteria with the Wood-Ljungdahl pathway discovered in a serpentinizing system.</title>
        <authorList>
            <person name="Merino N."/>
            <person name="Kawai M."/>
            <person name="Boyd E.S."/>
            <person name="Colman D.R."/>
            <person name="McGlynn S.E."/>
            <person name="Nealson K.H."/>
            <person name="Kurokawa K."/>
            <person name="Hongoh Y."/>
        </authorList>
    </citation>
    <scope>NUCLEOTIDE SEQUENCE [LARGE SCALE GENOMIC DNA]</scope>
    <source>
        <strain evidence="2 3">S42</strain>
    </source>
</reference>
<name>A0A6V8PQG6_9ACTN</name>
<feature type="compositionally biased region" description="Pro residues" evidence="1">
    <location>
        <begin position="1"/>
        <end position="10"/>
    </location>
</feature>
<proteinExistence type="predicted"/>
<feature type="non-terminal residue" evidence="2">
    <location>
        <position position="39"/>
    </location>
</feature>
<dbReference type="Proteomes" id="UP000568877">
    <property type="component" value="Unassembled WGS sequence"/>
</dbReference>
<gene>
    <name evidence="2" type="ORF">HKBW3S42_01640</name>
</gene>
<organism evidence="2 3">
    <name type="scientific">Candidatus Hakubella thermalkaliphila</name>
    <dbReference type="NCBI Taxonomy" id="2754717"/>
    <lineage>
        <taxon>Bacteria</taxon>
        <taxon>Bacillati</taxon>
        <taxon>Actinomycetota</taxon>
        <taxon>Actinomycetota incertae sedis</taxon>
        <taxon>Candidatus Hakubellales</taxon>
        <taxon>Candidatus Hakubellaceae</taxon>
        <taxon>Candidatus Hakubella</taxon>
    </lineage>
</organism>
<accession>A0A6V8PQG6</accession>
<evidence type="ECO:0000313" key="2">
    <source>
        <dbReference type="EMBL" id="GFP33306.1"/>
    </source>
</evidence>
<sequence>MGWSPSPPPSSHGQYEEMQKRAREMGAGNAGERMVEALL</sequence>
<feature type="region of interest" description="Disordered" evidence="1">
    <location>
        <begin position="1"/>
        <end position="39"/>
    </location>
</feature>
<dbReference type="EMBL" id="BLSA01000391">
    <property type="protein sequence ID" value="GFP33306.1"/>
    <property type="molecule type" value="Genomic_DNA"/>
</dbReference>
<feature type="compositionally biased region" description="Basic and acidic residues" evidence="1">
    <location>
        <begin position="14"/>
        <end position="24"/>
    </location>
</feature>
<dbReference type="AlphaFoldDB" id="A0A6V8PQG6"/>
<comment type="caution">
    <text evidence="2">The sequence shown here is derived from an EMBL/GenBank/DDBJ whole genome shotgun (WGS) entry which is preliminary data.</text>
</comment>
<evidence type="ECO:0000256" key="1">
    <source>
        <dbReference type="SAM" id="MobiDB-lite"/>
    </source>
</evidence>
<evidence type="ECO:0000313" key="3">
    <source>
        <dbReference type="Proteomes" id="UP000568877"/>
    </source>
</evidence>